<dbReference type="GO" id="GO:0005886">
    <property type="term" value="C:plasma membrane"/>
    <property type="evidence" value="ECO:0007669"/>
    <property type="project" value="UniProtKB-SubCell"/>
</dbReference>
<feature type="transmembrane region" description="Helical" evidence="7">
    <location>
        <begin position="46"/>
        <end position="67"/>
    </location>
</feature>
<evidence type="ECO:0000256" key="2">
    <source>
        <dbReference type="ARBA" id="ARBA00022448"/>
    </source>
</evidence>
<feature type="transmembrane region" description="Helical" evidence="7">
    <location>
        <begin position="103"/>
        <end position="122"/>
    </location>
</feature>
<proteinExistence type="predicted"/>
<dbReference type="CDD" id="cd06173">
    <property type="entry name" value="MFS_MefA_like"/>
    <property type="match status" value="1"/>
</dbReference>
<dbReference type="SUPFAM" id="SSF103473">
    <property type="entry name" value="MFS general substrate transporter"/>
    <property type="match status" value="1"/>
</dbReference>
<sequence length="414" mass="45418">MKKSPFDVFRYRDFAIMWWGVFIAQIGFEMQMVAINWEMYSMTGSALSLGIIGLMRFAPVFLFSLISGMCADMFSKKKIMFISQFFMMLSSGLLFYLTITHALTPVLVFGIILIYSTALVFVGPSRQSMIPHLVPRPHFMQAVALNAMLWQTAQIIGPAVSGFIIGSFGVAPIFAISMCSFAAINIALLLIKPIPNMTHASSEFSLSAIKIGMRFVKRTPLIWSTMFLDFFASFFASSMTLMPIFAKNILHGGPQTLGLLYAAPSFGAIAAGLLFSSLGNVKRQGKILVVSVLIYGFATIAFGLSRSLPLSLFILLFSGVGDALSGIIRNTVRQMMTPDHLRGRMNSIMMIFYLGGPQLGEVEAGIAASLLGTPLSVVFGGVGTIFMTILMIKKVPQLLSYDSHEDIRLYNNKV</sequence>
<keyword evidence="3" id="KW-1003">Cell membrane</keyword>
<evidence type="ECO:0000313" key="10">
    <source>
        <dbReference type="Proteomes" id="UP000230108"/>
    </source>
</evidence>
<dbReference type="EMBL" id="PFLF01000054">
    <property type="protein sequence ID" value="PIY69064.1"/>
    <property type="molecule type" value="Genomic_DNA"/>
</dbReference>
<reference evidence="10" key="1">
    <citation type="submission" date="2017-09" db="EMBL/GenBank/DDBJ databases">
        <title>Depth-based differentiation of microbial function through sediment-hosted aquifers and enrichment of novel symbionts in the deep terrestrial subsurface.</title>
        <authorList>
            <person name="Probst A.J."/>
            <person name="Ladd B."/>
            <person name="Jarett J.K."/>
            <person name="Geller-Mcgrath D.E."/>
            <person name="Sieber C.M.K."/>
            <person name="Emerson J.B."/>
            <person name="Anantharaman K."/>
            <person name="Thomas B.C."/>
            <person name="Malmstrom R."/>
            <person name="Stieglmeier M."/>
            <person name="Klingl A."/>
            <person name="Woyke T."/>
            <person name="Ryan C.M."/>
            <person name="Banfield J.F."/>
        </authorList>
    </citation>
    <scope>NUCLEOTIDE SEQUENCE [LARGE SCALE GENOMIC DNA]</scope>
</reference>
<feature type="domain" description="Major facilitator superfamily (MFS) profile" evidence="8">
    <location>
        <begin position="218"/>
        <end position="414"/>
    </location>
</feature>
<dbReference type="GO" id="GO:0022857">
    <property type="term" value="F:transmembrane transporter activity"/>
    <property type="evidence" value="ECO:0007669"/>
    <property type="project" value="InterPro"/>
</dbReference>
<feature type="transmembrane region" description="Helical" evidence="7">
    <location>
        <begin position="221"/>
        <end position="246"/>
    </location>
</feature>
<feature type="transmembrane region" description="Helical" evidence="7">
    <location>
        <begin position="287"/>
        <end position="304"/>
    </location>
</feature>
<dbReference type="AlphaFoldDB" id="A0A2M7QCW9"/>
<comment type="subcellular location">
    <subcellularLocation>
        <location evidence="1">Cell membrane</location>
        <topology evidence="1">Multi-pass membrane protein</topology>
    </subcellularLocation>
</comment>
<keyword evidence="2" id="KW-0813">Transport</keyword>
<feature type="transmembrane region" description="Helical" evidence="7">
    <location>
        <begin position="143"/>
        <end position="165"/>
    </location>
</feature>
<feature type="transmembrane region" description="Helical" evidence="7">
    <location>
        <begin position="79"/>
        <end position="97"/>
    </location>
</feature>
<accession>A0A2M7QCW9</accession>
<feature type="transmembrane region" description="Helical" evidence="7">
    <location>
        <begin position="258"/>
        <end position="275"/>
    </location>
</feature>
<feature type="transmembrane region" description="Helical" evidence="7">
    <location>
        <begin position="310"/>
        <end position="329"/>
    </location>
</feature>
<name>A0A2M7QCW9_9BACT</name>
<organism evidence="9 10">
    <name type="scientific">Candidatus Roizmanbacteria bacterium CG_4_10_14_0_8_um_filter_39_9</name>
    <dbReference type="NCBI Taxonomy" id="1974829"/>
    <lineage>
        <taxon>Bacteria</taxon>
        <taxon>Candidatus Roizmaniibacteriota</taxon>
    </lineage>
</organism>
<dbReference type="Proteomes" id="UP000230108">
    <property type="component" value="Unassembled WGS sequence"/>
</dbReference>
<feature type="transmembrane region" description="Helical" evidence="7">
    <location>
        <begin position="366"/>
        <end position="392"/>
    </location>
</feature>
<keyword evidence="6 7" id="KW-0472">Membrane</keyword>
<feature type="transmembrane region" description="Helical" evidence="7">
    <location>
        <begin position="12"/>
        <end position="34"/>
    </location>
</feature>
<dbReference type="InterPro" id="IPR010290">
    <property type="entry name" value="TM_effector"/>
</dbReference>
<evidence type="ECO:0000256" key="3">
    <source>
        <dbReference type="ARBA" id="ARBA00022475"/>
    </source>
</evidence>
<dbReference type="PANTHER" id="PTHR23513">
    <property type="entry name" value="INTEGRAL MEMBRANE EFFLUX PROTEIN-RELATED"/>
    <property type="match status" value="1"/>
</dbReference>
<evidence type="ECO:0000256" key="1">
    <source>
        <dbReference type="ARBA" id="ARBA00004651"/>
    </source>
</evidence>
<dbReference type="PANTHER" id="PTHR23513:SF9">
    <property type="entry name" value="ENTEROBACTIN EXPORTER ENTS"/>
    <property type="match status" value="1"/>
</dbReference>
<evidence type="ECO:0000256" key="6">
    <source>
        <dbReference type="ARBA" id="ARBA00023136"/>
    </source>
</evidence>
<evidence type="ECO:0000256" key="4">
    <source>
        <dbReference type="ARBA" id="ARBA00022692"/>
    </source>
</evidence>
<evidence type="ECO:0000259" key="8">
    <source>
        <dbReference type="PROSITE" id="PS50850"/>
    </source>
</evidence>
<dbReference type="Pfam" id="PF05977">
    <property type="entry name" value="MFS_3"/>
    <property type="match status" value="1"/>
</dbReference>
<dbReference type="InterPro" id="IPR036259">
    <property type="entry name" value="MFS_trans_sf"/>
</dbReference>
<comment type="caution">
    <text evidence="9">The sequence shown here is derived from an EMBL/GenBank/DDBJ whole genome shotgun (WGS) entry which is preliminary data.</text>
</comment>
<dbReference type="Gene3D" id="1.20.1250.20">
    <property type="entry name" value="MFS general substrate transporter like domains"/>
    <property type="match status" value="1"/>
</dbReference>
<protein>
    <submittedName>
        <fullName evidence="9">MFS transporter</fullName>
    </submittedName>
</protein>
<evidence type="ECO:0000256" key="7">
    <source>
        <dbReference type="SAM" id="Phobius"/>
    </source>
</evidence>
<evidence type="ECO:0000256" key="5">
    <source>
        <dbReference type="ARBA" id="ARBA00022989"/>
    </source>
</evidence>
<evidence type="ECO:0000313" key="9">
    <source>
        <dbReference type="EMBL" id="PIY69064.1"/>
    </source>
</evidence>
<dbReference type="PROSITE" id="PS50850">
    <property type="entry name" value="MFS"/>
    <property type="match status" value="1"/>
</dbReference>
<keyword evidence="4 7" id="KW-0812">Transmembrane</keyword>
<keyword evidence="5 7" id="KW-1133">Transmembrane helix</keyword>
<feature type="transmembrane region" description="Helical" evidence="7">
    <location>
        <begin position="171"/>
        <end position="191"/>
    </location>
</feature>
<gene>
    <name evidence="9" type="ORF">COY90_02540</name>
</gene>
<dbReference type="InterPro" id="IPR020846">
    <property type="entry name" value="MFS_dom"/>
</dbReference>